<name>A0A2T9Z3D7_9FUNG</name>
<comment type="caution">
    <text evidence="2">The sequence shown here is derived from an EMBL/GenBank/DDBJ whole genome shotgun (WGS) entry which is preliminary data.</text>
</comment>
<dbReference type="EMBL" id="MBFT01000051">
    <property type="protein sequence ID" value="PVU99118.1"/>
    <property type="molecule type" value="Genomic_DNA"/>
</dbReference>
<dbReference type="STRING" id="61424.A0A2T9Z3D7"/>
<gene>
    <name evidence="2" type="ORF">BB559_000969</name>
</gene>
<dbReference type="PANTHER" id="PTHR13271:SF147">
    <property type="entry name" value="PROTEIN-LYSINE N-METHYLTRANSFERASE EFM1-RELATED"/>
    <property type="match status" value="1"/>
</dbReference>
<keyword evidence="3" id="KW-1185">Reference proteome</keyword>
<reference evidence="2 3" key="1">
    <citation type="journal article" date="2018" name="MBio">
        <title>Comparative Genomics Reveals the Core Gene Toolbox for the Fungus-Insect Symbiosis.</title>
        <authorList>
            <person name="Wang Y."/>
            <person name="Stata M."/>
            <person name="Wang W."/>
            <person name="Stajich J.E."/>
            <person name="White M.M."/>
            <person name="Moncalvo J.M."/>
        </authorList>
    </citation>
    <scope>NUCLEOTIDE SEQUENCE [LARGE SCALE GENOMIC DNA]</scope>
    <source>
        <strain evidence="2 3">AUS-77-4</strain>
    </source>
</reference>
<dbReference type="Pfam" id="PF00856">
    <property type="entry name" value="SET"/>
    <property type="match status" value="1"/>
</dbReference>
<accession>A0A2T9Z3D7</accession>
<proteinExistence type="predicted"/>
<dbReference type="GO" id="GO:0016279">
    <property type="term" value="F:protein-lysine N-methyltransferase activity"/>
    <property type="evidence" value="ECO:0007669"/>
    <property type="project" value="TreeGrafter"/>
</dbReference>
<dbReference type="Gene3D" id="3.90.1410.10">
    <property type="entry name" value="set domain protein methyltransferase, domain 1"/>
    <property type="match status" value="1"/>
</dbReference>
<dbReference type="Proteomes" id="UP000245699">
    <property type="component" value="Unassembled WGS sequence"/>
</dbReference>
<dbReference type="GO" id="GO:0005634">
    <property type="term" value="C:nucleus"/>
    <property type="evidence" value="ECO:0007669"/>
    <property type="project" value="TreeGrafter"/>
</dbReference>
<organism evidence="2 3">
    <name type="scientific">Furculomyces boomerangus</name>
    <dbReference type="NCBI Taxonomy" id="61424"/>
    <lineage>
        <taxon>Eukaryota</taxon>
        <taxon>Fungi</taxon>
        <taxon>Fungi incertae sedis</taxon>
        <taxon>Zoopagomycota</taxon>
        <taxon>Kickxellomycotina</taxon>
        <taxon>Harpellomycetes</taxon>
        <taxon>Harpellales</taxon>
        <taxon>Harpellaceae</taxon>
        <taxon>Furculomyces</taxon>
    </lineage>
</organism>
<dbReference type="AlphaFoldDB" id="A0A2T9Z3D7"/>
<dbReference type="PROSITE" id="PS50280">
    <property type="entry name" value="SET"/>
    <property type="match status" value="1"/>
</dbReference>
<protein>
    <recommendedName>
        <fullName evidence="1">SET domain-containing protein</fullName>
    </recommendedName>
</protein>
<dbReference type="InterPro" id="IPR046341">
    <property type="entry name" value="SET_dom_sf"/>
</dbReference>
<dbReference type="InterPro" id="IPR001214">
    <property type="entry name" value="SET_dom"/>
</dbReference>
<dbReference type="SUPFAM" id="SSF82199">
    <property type="entry name" value="SET domain"/>
    <property type="match status" value="1"/>
</dbReference>
<sequence>MEIAEKEESFLEWLRTKGAKVDLIEIKKDPNGENGVYAKKKISPNEVTFSVPQELVIDSEISRALLPFDSMGLPDIVAQIAYIVHLKFDSDKITNTKWLPYIRILPEKFSTIGFFTEAELKLLKGTPIEQSAIEKISLVKNMYNQLVEKLKQTGYSEKEYTWDKFLWGYSVYASRSFTKRLLDLKFDGPVSEVLVPLFDMVNHKPKTKVTWENSNNNLNFTPGTEYNVGEEIFNNYGPKSNEELLMGYGFCIENNPFDYLRVKLNYEKDPLVAEKKMWFLNEKFGLNKLDLFITKLESFSNDLIFKILRVMVMNNNETFLCHSAFTDLDKDLGFISYRNELLMINTFEKLLYNLKNKIEAHVDIPDHKTYNVVNVLVYREDSYKFFVLQNLEFNSLLEKYNICEKLYSGGVPEDTKDFVEDLSTQVFPILAKEFPEISRINGDTEQRLLWVVGIFDTFYISDEEEGILLA</sequence>
<dbReference type="PANTHER" id="PTHR13271">
    <property type="entry name" value="UNCHARACTERIZED PUTATIVE METHYLTRANSFERASE"/>
    <property type="match status" value="1"/>
</dbReference>
<feature type="domain" description="SET" evidence="1">
    <location>
        <begin position="22"/>
        <end position="237"/>
    </location>
</feature>
<evidence type="ECO:0000259" key="1">
    <source>
        <dbReference type="PROSITE" id="PS50280"/>
    </source>
</evidence>
<evidence type="ECO:0000313" key="3">
    <source>
        <dbReference type="Proteomes" id="UP000245699"/>
    </source>
</evidence>
<dbReference type="OrthoDB" id="42889at2759"/>
<evidence type="ECO:0000313" key="2">
    <source>
        <dbReference type="EMBL" id="PVU99118.1"/>
    </source>
</evidence>
<dbReference type="InterPro" id="IPR050600">
    <property type="entry name" value="SETD3_SETD6_MTase"/>
</dbReference>